<dbReference type="RefSeq" id="WP_068668728.1">
    <property type="nucleotide sequence ID" value="NZ_LWLG01000001.1"/>
</dbReference>
<keyword evidence="3" id="KW-1185">Reference proteome</keyword>
<sequence length="133" mass="15333">MRVKRKYLPYIAGGLWLTVGLGLMIRGFLWWQENFSLTLSILYFVTLIPLAIAFSSKILMRVTRRTLTHIQKLPDKVCMFAFQPAKSYGIMLFMISLGILLRHSPIPHLYLGTLYLLMGLSLSLASFNFIKFQ</sequence>
<evidence type="ECO:0000313" key="2">
    <source>
        <dbReference type="EMBL" id="OAQ21874.1"/>
    </source>
</evidence>
<name>A0A179D705_9BACT</name>
<feature type="transmembrane region" description="Helical" evidence="1">
    <location>
        <begin position="35"/>
        <end position="56"/>
    </location>
</feature>
<keyword evidence="1" id="KW-1133">Transmembrane helix</keyword>
<dbReference type="AlphaFoldDB" id="A0A179D705"/>
<dbReference type="Proteomes" id="UP000078390">
    <property type="component" value="Unassembled WGS sequence"/>
</dbReference>
<dbReference type="EMBL" id="LWLG01000001">
    <property type="protein sequence ID" value="OAQ21874.1"/>
    <property type="molecule type" value="Genomic_DNA"/>
</dbReference>
<feature type="transmembrane region" description="Helical" evidence="1">
    <location>
        <begin position="107"/>
        <end position="130"/>
    </location>
</feature>
<organism evidence="2 3">
    <name type="scientific">Thermosulfurimonas dismutans</name>
    <dbReference type="NCBI Taxonomy" id="999894"/>
    <lineage>
        <taxon>Bacteria</taxon>
        <taxon>Pseudomonadati</taxon>
        <taxon>Thermodesulfobacteriota</taxon>
        <taxon>Thermodesulfobacteria</taxon>
        <taxon>Thermodesulfobacteriales</taxon>
        <taxon>Thermodesulfobacteriaceae</taxon>
        <taxon>Thermosulfurimonas</taxon>
    </lineage>
</organism>
<feature type="transmembrane region" description="Helical" evidence="1">
    <location>
        <begin position="77"/>
        <end position="101"/>
    </location>
</feature>
<keyword evidence="1" id="KW-0812">Transmembrane</keyword>
<gene>
    <name evidence="2" type="ORF">TDIS_0392</name>
</gene>
<comment type="caution">
    <text evidence="2">The sequence shown here is derived from an EMBL/GenBank/DDBJ whole genome shotgun (WGS) entry which is preliminary data.</text>
</comment>
<reference evidence="2 3" key="1">
    <citation type="submission" date="2016-04" db="EMBL/GenBank/DDBJ databases">
        <title>Genome analysis of Thermosulfurimonas dismutans, the first thermophilic sulfur-disproportionating bacterium of the phylum Thermodesulfobacteria.</title>
        <authorList>
            <person name="Mardanov A.V."/>
            <person name="Beletsky A.V."/>
            <person name="Kadnikov V.V."/>
            <person name="Slobodkin A.I."/>
            <person name="Ravin N.V."/>
        </authorList>
    </citation>
    <scope>NUCLEOTIDE SEQUENCE [LARGE SCALE GENOMIC DNA]</scope>
    <source>
        <strain evidence="2 3">S95</strain>
    </source>
</reference>
<dbReference type="STRING" id="999894.TDIS_0392"/>
<feature type="transmembrane region" description="Helical" evidence="1">
    <location>
        <begin position="7"/>
        <end position="29"/>
    </location>
</feature>
<dbReference type="OrthoDB" id="5420863at2"/>
<evidence type="ECO:0000313" key="3">
    <source>
        <dbReference type="Proteomes" id="UP000078390"/>
    </source>
</evidence>
<proteinExistence type="predicted"/>
<protein>
    <submittedName>
        <fullName evidence="2">Uncharacterized protein</fullName>
    </submittedName>
</protein>
<evidence type="ECO:0000256" key="1">
    <source>
        <dbReference type="SAM" id="Phobius"/>
    </source>
</evidence>
<keyword evidence="1" id="KW-0472">Membrane</keyword>
<accession>A0A179D705</accession>